<proteinExistence type="predicted"/>
<sequence length="215" mass="23191">MRSIISILLLLVSSVSWAVPITYYFEGRTTRIFSNVGDQDPLAPLVRDDGVVITNGDATMTGQIVFDPAAIRSGAGGTGQGEVLSWSFSTLGLSYQGAGGAFHFLTFLDNAFRYADEVPTGGYGPDVVSMGFDFNGTPFLSGPDDFPVNRFTGGMFSTAIDLAVVNDVVTMYGLGGEITTLRALSVPGPSSLMTMAAGMFLIWWRRRFKNRTRLR</sequence>
<evidence type="ECO:0008006" key="4">
    <source>
        <dbReference type="Google" id="ProtNLM"/>
    </source>
</evidence>
<dbReference type="Proteomes" id="UP001223547">
    <property type="component" value="Unassembled WGS sequence"/>
</dbReference>
<accession>A0ABT7HAD6</accession>
<gene>
    <name evidence="2" type="ORF">QQF73_04820</name>
</gene>
<dbReference type="EMBL" id="JASSQD010000001">
    <property type="protein sequence ID" value="MDK9556939.1"/>
    <property type="molecule type" value="Genomic_DNA"/>
</dbReference>
<protein>
    <recommendedName>
        <fullName evidence="4">PEP-CTERM protein-sorting domain-containing protein</fullName>
    </recommendedName>
</protein>
<evidence type="ECO:0000256" key="1">
    <source>
        <dbReference type="SAM" id="Phobius"/>
    </source>
</evidence>
<organism evidence="2 3">
    <name type="scientific">Marinobacter albus</name>
    <dbReference type="NCBI Taxonomy" id="3030833"/>
    <lineage>
        <taxon>Bacteria</taxon>
        <taxon>Pseudomonadati</taxon>
        <taxon>Pseudomonadota</taxon>
        <taxon>Gammaproteobacteria</taxon>
        <taxon>Pseudomonadales</taxon>
        <taxon>Marinobacteraceae</taxon>
        <taxon>Marinobacter</taxon>
    </lineage>
</organism>
<evidence type="ECO:0000313" key="2">
    <source>
        <dbReference type="EMBL" id="MDK9556939.1"/>
    </source>
</evidence>
<keyword evidence="1" id="KW-0472">Membrane</keyword>
<evidence type="ECO:0000313" key="3">
    <source>
        <dbReference type="Proteomes" id="UP001223547"/>
    </source>
</evidence>
<name>A0ABT7HAD6_9GAMM</name>
<feature type="transmembrane region" description="Helical" evidence="1">
    <location>
        <begin position="186"/>
        <end position="204"/>
    </location>
</feature>
<keyword evidence="1" id="KW-0812">Transmembrane</keyword>
<dbReference type="RefSeq" id="WP_219866588.1">
    <property type="nucleotide sequence ID" value="NZ_JASSQD010000001.1"/>
</dbReference>
<reference evidence="2 3" key="1">
    <citation type="submission" date="2023-05" db="EMBL/GenBank/DDBJ databases">
        <title>Marinobacter albus sp. nov., a marine bacterium isolated from sand in a coastal intertidal zone of huludao.</title>
        <authorList>
            <person name="Deng T."/>
        </authorList>
    </citation>
    <scope>NUCLEOTIDE SEQUENCE [LARGE SCALE GENOMIC DNA]</scope>
    <source>
        <strain evidence="2 3">M216</strain>
    </source>
</reference>
<comment type="caution">
    <text evidence="2">The sequence shown here is derived from an EMBL/GenBank/DDBJ whole genome shotgun (WGS) entry which is preliminary data.</text>
</comment>
<keyword evidence="1" id="KW-1133">Transmembrane helix</keyword>
<keyword evidence="3" id="KW-1185">Reference proteome</keyword>